<dbReference type="InterPro" id="IPR029144">
    <property type="entry name" value="Thr_synth_N"/>
</dbReference>
<dbReference type="CDD" id="cd01560">
    <property type="entry name" value="Thr-synth_2"/>
    <property type="match status" value="1"/>
</dbReference>
<evidence type="ECO:0000313" key="8">
    <source>
        <dbReference type="EMBL" id="NWO23130.1"/>
    </source>
</evidence>
<evidence type="ECO:0000256" key="1">
    <source>
        <dbReference type="ARBA" id="ARBA00001933"/>
    </source>
</evidence>
<dbReference type="GO" id="GO:0004795">
    <property type="term" value="F:threonine synthase activity"/>
    <property type="evidence" value="ECO:0007669"/>
    <property type="project" value="UniProtKB-UniRule"/>
</dbReference>
<evidence type="ECO:0000256" key="2">
    <source>
        <dbReference type="ARBA" id="ARBA00005517"/>
    </source>
</evidence>
<dbReference type="PANTHER" id="PTHR43515">
    <property type="entry name" value="THREONINE SYNTHASE-LIKE 1"/>
    <property type="match status" value="1"/>
</dbReference>
<dbReference type="Proteomes" id="UP000526307">
    <property type="component" value="Unassembled WGS sequence"/>
</dbReference>
<dbReference type="GO" id="GO:0009088">
    <property type="term" value="P:threonine biosynthetic process"/>
    <property type="evidence" value="ECO:0007669"/>
    <property type="project" value="UniProtKB-UniRule"/>
</dbReference>
<feature type="modified residue" description="N6-(pyridoxal phosphate)lysine" evidence="5">
    <location>
        <position position="111"/>
    </location>
</feature>
<proteinExistence type="inferred from homology"/>
<dbReference type="RefSeq" id="WP_178978321.1">
    <property type="nucleotide sequence ID" value="NZ_CAJPUB010000001.1"/>
</dbReference>
<dbReference type="Gene3D" id="3.40.50.1100">
    <property type="match status" value="2"/>
</dbReference>
<feature type="domain" description="Threonine synthase N-terminal" evidence="7">
    <location>
        <begin position="3"/>
        <end position="79"/>
    </location>
</feature>
<dbReference type="AlphaFoldDB" id="A0A7Y8VR53"/>
<feature type="domain" description="Tryptophan synthase beta chain-like PALP" evidence="6">
    <location>
        <begin position="100"/>
        <end position="416"/>
    </location>
</feature>
<dbReference type="GO" id="GO:0005737">
    <property type="term" value="C:cytoplasm"/>
    <property type="evidence" value="ECO:0007669"/>
    <property type="project" value="TreeGrafter"/>
</dbReference>
<dbReference type="NCBIfam" id="TIGR00260">
    <property type="entry name" value="thrC"/>
    <property type="match status" value="1"/>
</dbReference>
<evidence type="ECO:0000259" key="6">
    <source>
        <dbReference type="Pfam" id="PF00291"/>
    </source>
</evidence>
<organism evidence="8 9">
    <name type="scientific">Mogibacterium timidum</name>
    <dbReference type="NCBI Taxonomy" id="35519"/>
    <lineage>
        <taxon>Bacteria</taxon>
        <taxon>Bacillati</taxon>
        <taxon>Bacillota</taxon>
        <taxon>Clostridia</taxon>
        <taxon>Peptostreptococcales</taxon>
        <taxon>Anaerovoracaceae</taxon>
        <taxon>Mogibacterium</taxon>
    </lineage>
</organism>
<keyword evidence="3 5" id="KW-0663">Pyridoxal phosphate</keyword>
<reference evidence="8 9" key="1">
    <citation type="submission" date="2020-06" db="EMBL/GenBank/DDBJ databases">
        <title>Mogibacterium timidum strain W9173 genomic sequence.</title>
        <authorList>
            <person name="Wade W.G."/>
            <person name="Johnston C.D."/>
            <person name="Chen T."/>
            <person name="Dewhirst F.E."/>
        </authorList>
    </citation>
    <scope>NUCLEOTIDE SEQUENCE [LARGE SCALE GENOMIC DNA]</scope>
    <source>
        <strain evidence="8 9">W9173</strain>
    </source>
</reference>
<dbReference type="Pfam" id="PF14821">
    <property type="entry name" value="Thr_synth_N"/>
    <property type="match status" value="1"/>
</dbReference>
<evidence type="ECO:0000256" key="5">
    <source>
        <dbReference type="PIRSR" id="PIRSR604450-51"/>
    </source>
</evidence>
<evidence type="ECO:0000256" key="4">
    <source>
        <dbReference type="NCBIfam" id="TIGR00260"/>
    </source>
</evidence>
<name>A0A7Y8VR53_9FIRM</name>
<gene>
    <name evidence="8" type="ORF">HW270_03415</name>
</gene>
<dbReference type="InterPro" id="IPR037158">
    <property type="entry name" value="Thr_synth_N_sf"/>
</dbReference>
<dbReference type="EMBL" id="JABXYR010000001">
    <property type="protein sequence ID" value="NWO23130.1"/>
    <property type="molecule type" value="Genomic_DNA"/>
</dbReference>
<dbReference type="Gene3D" id="3.90.1380.10">
    <property type="entry name" value="Threonine synthase, N-terminal domain"/>
    <property type="match status" value="1"/>
</dbReference>
<protein>
    <recommendedName>
        <fullName evidence="4">Threonine synthase</fullName>
        <ecNumber evidence="4">4.2.3.1</ecNumber>
    </recommendedName>
</protein>
<sequence length="492" mass="53547">MLNYISTRDVNHKASSLQAVLEGLARDGGLYVPEDLSELALDYRDVISEDYRGMAKKIFGKFFPDYGEKLIDSIVERSYRDKFSAEEITPLVSVDGRYVLELFRGPTCAFKDVALSALPNLMSEAAKLNNFSDEILILTATSGDTGSAALHGFSDVPGIRIAVFYPDKGISETQRLQMVTQSGANTEAFGVRGNFDDAQSGVKSLFREIPKPCSGVSLSSANSINIGRLVPQVVYYFSAYKSLIEAGDIQLGDAVDYTVPTGNFGDIMAGYLAKQMGLPVGKLICASNRNDVLAEFLETGHYNKKRHFYKTSSPSMDILVSSNLERLLFFVCGADKTKAYMKELAERGEYQIGEEELARIKNDFTGFSCSDEEGAAATGKLFKDAGYLMDTHTAIAWAASDKYLKAAGNAGCKNVVLSTASPYKFTGAVLAALGEKTSGDDREDMELLSKVSGTEIPGSLSSIFDKEIKHKDIIDVEEMKSVVVQYAGKGRV</sequence>
<keyword evidence="9" id="KW-1185">Reference proteome</keyword>
<evidence type="ECO:0000256" key="3">
    <source>
        <dbReference type="ARBA" id="ARBA00022898"/>
    </source>
</evidence>
<keyword evidence="8" id="KW-0456">Lyase</keyword>
<evidence type="ECO:0000313" key="9">
    <source>
        <dbReference type="Proteomes" id="UP000526307"/>
    </source>
</evidence>
<dbReference type="InterPro" id="IPR004450">
    <property type="entry name" value="Thr_synthase-like"/>
</dbReference>
<evidence type="ECO:0000259" key="7">
    <source>
        <dbReference type="Pfam" id="PF14821"/>
    </source>
</evidence>
<dbReference type="EC" id="4.2.3.1" evidence="4"/>
<comment type="caution">
    <text evidence="8">The sequence shown here is derived from an EMBL/GenBank/DDBJ whole genome shotgun (WGS) entry which is preliminary data.</text>
</comment>
<dbReference type="InterPro" id="IPR036052">
    <property type="entry name" value="TrpB-like_PALP_sf"/>
</dbReference>
<dbReference type="InterPro" id="IPR001926">
    <property type="entry name" value="TrpB-like_PALP"/>
</dbReference>
<accession>A0A7Y8VR53</accession>
<dbReference type="Pfam" id="PF00291">
    <property type="entry name" value="PALP"/>
    <property type="match status" value="1"/>
</dbReference>
<comment type="similarity">
    <text evidence="2">Belongs to the threonine synthase family.</text>
</comment>
<dbReference type="PANTHER" id="PTHR43515:SF1">
    <property type="entry name" value="THREONINE SYNTHASE-LIKE 1"/>
    <property type="match status" value="1"/>
</dbReference>
<dbReference type="SUPFAM" id="SSF53686">
    <property type="entry name" value="Tryptophan synthase beta subunit-like PLP-dependent enzymes"/>
    <property type="match status" value="1"/>
</dbReference>
<comment type="cofactor">
    <cofactor evidence="1 5">
        <name>pyridoxal 5'-phosphate</name>
        <dbReference type="ChEBI" id="CHEBI:597326"/>
    </cofactor>
</comment>